<dbReference type="InterPro" id="IPR017441">
    <property type="entry name" value="Protein_kinase_ATP_BS"/>
</dbReference>
<gene>
    <name evidence="2" type="ORF">BCR34DRAFT_597658</name>
</gene>
<evidence type="ECO:0000313" key="3">
    <source>
        <dbReference type="Proteomes" id="UP000193144"/>
    </source>
</evidence>
<accession>A0A1Y2A1N0</accession>
<protein>
    <recommendedName>
        <fullName evidence="4">Protein kinase domain-containing protein</fullName>
    </recommendedName>
</protein>
<dbReference type="GO" id="GO:0005524">
    <property type="term" value="F:ATP binding"/>
    <property type="evidence" value="ECO:0007669"/>
    <property type="project" value="UniProtKB-UniRule"/>
</dbReference>
<sequence>MLVKLNLTEDLESGETLRVSSGDKPKRAHAKGNEYRYPEIKLLGAGDSGQVHLCEDLRRGELVAVKTLEHTKADLPHEVKVLIFIGQQENIVAITTFSTIPQTDRCAASSLSIASWVIWATMPKLWQGMFPNCFYGTFSGRWLMQYITCIE</sequence>
<reference evidence="2 3" key="1">
    <citation type="submission" date="2016-07" db="EMBL/GenBank/DDBJ databases">
        <title>Pervasive Adenine N6-methylation of Active Genes in Fungi.</title>
        <authorList>
            <consortium name="DOE Joint Genome Institute"/>
            <person name="Mondo S.J."/>
            <person name="Dannebaum R.O."/>
            <person name="Kuo R.C."/>
            <person name="Labutti K."/>
            <person name="Haridas S."/>
            <person name="Kuo A."/>
            <person name="Salamov A."/>
            <person name="Ahrendt S.R."/>
            <person name="Lipzen A."/>
            <person name="Sullivan W."/>
            <person name="Andreopoulos W.B."/>
            <person name="Clum A."/>
            <person name="Lindquist E."/>
            <person name="Daum C."/>
            <person name="Ramamoorthy G.K."/>
            <person name="Gryganskyi A."/>
            <person name="Culley D."/>
            <person name="Magnuson J.K."/>
            <person name="James T.Y."/>
            <person name="O'Malley M.A."/>
            <person name="Stajich J.E."/>
            <person name="Spatafora J.W."/>
            <person name="Visel A."/>
            <person name="Grigoriev I.V."/>
        </authorList>
    </citation>
    <scope>NUCLEOTIDE SEQUENCE [LARGE SCALE GENOMIC DNA]</scope>
    <source>
        <strain evidence="2 3">CBS 115471</strain>
    </source>
</reference>
<evidence type="ECO:0008006" key="4">
    <source>
        <dbReference type="Google" id="ProtNLM"/>
    </source>
</evidence>
<dbReference type="Proteomes" id="UP000193144">
    <property type="component" value="Unassembled WGS sequence"/>
</dbReference>
<keyword evidence="3" id="KW-1185">Reference proteome</keyword>
<dbReference type="PROSITE" id="PS00107">
    <property type="entry name" value="PROTEIN_KINASE_ATP"/>
    <property type="match status" value="1"/>
</dbReference>
<comment type="caution">
    <text evidence="2">The sequence shown here is derived from an EMBL/GenBank/DDBJ whole genome shotgun (WGS) entry which is preliminary data.</text>
</comment>
<name>A0A1Y2A1N0_9PLEO</name>
<keyword evidence="1" id="KW-0547">Nucleotide-binding</keyword>
<evidence type="ECO:0000313" key="2">
    <source>
        <dbReference type="EMBL" id="ORY16364.1"/>
    </source>
</evidence>
<dbReference type="EMBL" id="MCFA01000018">
    <property type="protein sequence ID" value="ORY16364.1"/>
    <property type="molecule type" value="Genomic_DNA"/>
</dbReference>
<dbReference type="Gene3D" id="3.30.200.20">
    <property type="entry name" value="Phosphorylase Kinase, domain 1"/>
    <property type="match status" value="1"/>
</dbReference>
<evidence type="ECO:0000256" key="1">
    <source>
        <dbReference type="PROSITE-ProRule" id="PRU10141"/>
    </source>
</evidence>
<dbReference type="InterPro" id="IPR011009">
    <property type="entry name" value="Kinase-like_dom_sf"/>
</dbReference>
<keyword evidence="1" id="KW-0067">ATP-binding</keyword>
<dbReference type="AlphaFoldDB" id="A0A1Y2A1N0"/>
<organism evidence="2 3">
    <name type="scientific">Clohesyomyces aquaticus</name>
    <dbReference type="NCBI Taxonomy" id="1231657"/>
    <lineage>
        <taxon>Eukaryota</taxon>
        <taxon>Fungi</taxon>
        <taxon>Dikarya</taxon>
        <taxon>Ascomycota</taxon>
        <taxon>Pezizomycotina</taxon>
        <taxon>Dothideomycetes</taxon>
        <taxon>Pleosporomycetidae</taxon>
        <taxon>Pleosporales</taxon>
        <taxon>Lindgomycetaceae</taxon>
        <taxon>Clohesyomyces</taxon>
    </lineage>
</organism>
<proteinExistence type="predicted"/>
<dbReference type="SUPFAM" id="SSF56112">
    <property type="entry name" value="Protein kinase-like (PK-like)"/>
    <property type="match status" value="1"/>
</dbReference>
<feature type="binding site" evidence="1">
    <location>
        <position position="66"/>
    </location>
    <ligand>
        <name>ATP</name>
        <dbReference type="ChEBI" id="CHEBI:30616"/>
    </ligand>
</feature>